<dbReference type="EMBL" id="JACOGG010000021">
    <property type="protein sequence ID" value="MBC3936815.1"/>
    <property type="molecule type" value="Genomic_DNA"/>
</dbReference>
<comment type="caution">
    <text evidence="1">The sequence shown here is derived from an EMBL/GenBank/DDBJ whole genome shotgun (WGS) entry which is preliminary data.</text>
</comment>
<name>A0A923KZY0_9BURK</name>
<reference evidence="1" key="1">
    <citation type="submission" date="2020-08" db="EMBL/GenBank/DDBJ databases">
        <title>Novel species isolated from subtropical streams in China.</title>
        <authorList>
            <person name="Lu H."/>
        </authorList>
    </citation>
    <scope>NUCLEOTIDE SEQUENCE</scope>
    <source>
        <strain evidence="1">CY7W</strain>
    </source>
</reference>
<dbReference type="PANTHER" id="PTHR38733:SF1">
    <property type="entry name" value="TYPE IV METHYL-DIRECTED RESTRICTION ENZYME ECOKMCRBC"/>
    <property type="match status" value="1"/>
</dbReference>
<gene>
    <name evidence="1" type="ORF">H8K47_15730</name>
</gene>
<dbReference type="Pfam" id="PF10117">
    <property type="entry name" value="McrBC"/>
    <property type="match status" value="1"/>
</dbReference>
<accession>A0A923KZY0</accession>
<keyword evidence="2" id="KW-1185">Reference proteome</keyword>
<evidence type="ECO:0000313" key="2">
    <source>
        <dbReference type="Proteomes" id="UP000612361"/>
    </source>
</evidence>
<dbReference type="PANTHER" id="PTHR38733">
    <property type="entry name" value="PROTEIN MCRC"/>
    <property type="match status" value="1"/>
</dbReference>
<evidence type="ECO:0000313" key="1">
    <source>
        <dbReference type="EMBL" id="MBC3936815.1"/>
    </source>
</evidence>
<organism evidence="1 2">
    <name type="scientific">Undibacterium rugosum</name>
    <dbReference type="NCBI Taxonomy" id="2762291"/>
    <lineage>
        <taxon>Bacteria</taxon>
        <taxon>Pseudomonadati</taxon>
        <taxon>Pseudomonadota</taxon>
        <taxon>Betaproteobacteria</taxon>
        <taxon>Burkholderiales</taxon>
        <taxon>Oxalobacteraceae</taxon>
        <taxon>Undibacterium</taxon>
    </lineage>
</organism>
<sequence>MSERIVVREYARLTTSPLQKNTLDEAQISESAFDWLCDLAARFRSSGAALLQMNGRRWLRLDSYVGVLESPCGQIIEILPKHHQIDACEESARALLCKLIASALDSSSRTTTEAGLQIYKTSLSEWVMRQFLLAFDHLLKRGLRFDYLRIEEEQPFLHGQLDVVRQMRQPPGRQHLFNIRHDVFLPDRPENRLLQSALKLVCQSAQDAENWRLAHELGGMLMEMPESRDFAQDFRLWRNDRLMAHYQPLKAWCELILYQHMPKAVSGAFRGISMLFAMEKLFEGYVEQQLRKVLPKGASLRSQAREKYLCQQDQEKIFQLRPDLMLQLDDRPIILDTKWKLLDAGDRAHNYGLSQSDFYQLFAYGHKYLNGQGRLILLYPSYEKFNKDTVISDFNFNENLNLSVLPFDLEDEKSAASLIDRLMTGKSIGRH</sequence>
<dbReference type="RefSeq" id="WP_186882347.1">
    <property type="nucleotide sequence ID" value="NZ_JACOGG010000021.1"/>
</dbReference>
<dbReference type="AlphaFoldDB" id="A0A923KZY0"/>
<dbReference type="InterPro" id="IPR019292">
    <property type="entry name" value="McrC"/>
</dbReference>
<dbReference type="Proteomes" id="UP000612361">
    <property type="component" value="Unassembled WGS sequence"/>
</dbReference>
<proteinExistence type="predicted"/>
<protein>
    <submittedName>
        <fullName evidence="1">McrC family protein</fullName>
    </submittedName>
</protein>